<organism evidence="2 3">
    <name type="scientific">Dendrothele bispora (strain CBS 962.96)</name>
    <dbReference type="NCBI Taxonomy" id="1314807"/>
    <lineage>
        <taxon>Eukaryota</taxon>
        <taxon>Fungi</taxon>
        <taxon>Dikarya</taxon>
        <taxon>Basidiomycota</taxon>
        <taxon>Agaricomycotina</taxon>
        <taxon>Agaricomycetes</taxon>
        <taxon>Agaricomycetidae</taxon>
        <taxon>Agaricales</taxon>
        <taxon>Agaricales incertae sedis</taxon>
        <taxon>Dendrothele</taxon>
    </lineage>
</organism>
<dbReference type="AlphaFoldDB" id="A0A4S8M3D1"/>
<accession>A0A4S8M3D1</accession>
<dbReference type="EMBL" id="ML179171">
    <property type="protein sequence ID" value="THU96662.1"/>
    <property type="molecule type" value="Genomic_DNA"/>
</dbReference>
<keyword evidence="3" id="KW-1185">Reference proteome</keyword>
<dbReference type="Proteomes" id="UP000297245">
    <property type="component" value="Unassembled WGS sequence"/>
</dbReference>
<dbReference type="OrthoDB" id="2744793at2759"/>
<proteinExistence type="predicted"/>
<feature type="transmembrane region" description="Helical" evidence="1">
    <location>
        <begin position="87"/>
        <end position="105"/>
    </location>
</feature>
<keyword evidence="1" id="KW-1133">Transmembrane helix</keyword>
<name>A0A4S8M3D1_DENBC</name>
<evidence type="ECO:0000313" key="2">
    <source>
        <dbReference type="EMBL" id="THU96662.1"/>
    </source>
</evidence>
<evidence type="ECO:0000313" key="3">
    <source>
        <dbReference type="Proteomes" id="UP000297245"/>
    </source>
</evidence>
<feature type="transmembrane region" description="Helical" evidence="1">
    <location>
        <begin position="125"/>
        <end position="148"/>
    </location>
</feature>
<reference evidence="2 3" key="1">
    <citation type="journal article" date="2019" name="Nat. Ecol. Evol.">
        <title>Megaphylogeny resolves global patterns of mushroom evolution.</title>
        <authorList>
            <person name="Varga T."/>
            <person name="Krizsan K."/>
            <person name="Foldi C."/>
            <person name="Dima B."/>
            <person name="Sanchez-Garcia M."/>
            <person name="Sanchez-Ramirez S."/>
            <person name="Szollosi G.J."/>
            <person name="Szarkandi J.G."/>
            <person name="Papp V."/>
            <person name="Albert L."/>
            <person name="Andreopoulos W."/>
            <person name="Angelini C."/>
            <person name="Antonin V."/>
            <person name="Barry K.W."/>
            <person name="Bougher N.L."/>
            <person name="Buchanan P."/>
            <person name="Buyck B."/>
            <person name="Bense V."/>
            <person name="Catcheside P."/>
            <person name="Chovatia M."/>
            <person name="Cooper J."/>
            <person name="Damon W."/>
            <person name="Desjardin D."/>
            <person name="Finy P."/>
            <person name="Geml J."/>
            <person name="Haridas S."/>
            <person name="Hughes K."/>
            <person name="Justo A."/>
            <person name="Karasinski D."/>
            <person name="Kautmanova I."/>
            <person name="Kiss B."/>
            <person name="Kocsube S."/>
            <person name="Kotiranta H."/>
            <person name="LaButti K.M."/>
            <person name="Lechner B.E."/>
            <person name="Liimatainen K."/>
            <person name="Lipzen A."/>
            <person name="Lukacs Z."/>
            <person name="Mihaltcheva S."/>
            <person name="Morgado L.N."/>
            <person name="Niskanen T."/>
            <person name="Noordeloos M.E."/>
            <person name="Ohm R.A."/>
            <person name="Ortiz-Santana B."/>
            <person name="Ovrebo C."/>
            <person name="Racz N."/>
            <person name="Riley R."/>
            <person name="Savchenko A."/>
            <person name="Shiryaev A."/>
            <person name="Soop K."/>
            <person name="Spirin V."/>
            <person name="Szebenyi C."/>
            <person name="Tomsovsky M."/>
            <person name="Tulloss R.E."/>
            <person name="Uehling J."/>
            <person name="Grigoriev I.V."/>
            <person name="Vagvolgyi C."/>
            <person name="Papp T."/>
            <person name="Martin F.M."/>
            <person name="Miettinen O."/>
            <person name="Hibbett D.S."/>
            <person name="Nagy L.G."/>
        </authorList>
    </citation>
    <scope>NUCLEOTIDE SEQUENCE [LARGE SCALE GENOMIC DNA]</scope>
    <source>
        <strain evidence="2 3">CBS 962.96</strain>
    </source>
</reference>
<protein>
    <submittedName>
        <fullName evidence="2">Uncharacterized protein</fullName>
    </submittedName>
</protein>
<evidence type="ECO:0000256" key="1">
    <source>
        <dbReference type="SAM" id="Phobius"/>
    </source>
</evidence>
<feature type="transmembrane region" description="Helical" evidence="1">
    <location>
        <begin position="169"/>
        <end position="190"/>
    </location>
</feature>
<keyword evidence="1" id="KW-0472">Membrane</keyword>
<gene>
    <name evidence="2" type="ORF">K435DRAFT_838998</name>
</gene>
<sequence length="249" mass="27839">MSQFNSNSTLLGDHQFISQVQTGGLTVALCGLFYDKVQLDMVITEDRDKIILRGDMIENIFFGFNAMLSDGVVVWRAWVLVNKRCRLFLICCLTGTIAGVVGSTIHSTTVALNTFQQPDLDSLILFLPLLLTNAIATAMIWHKLWCYHKAVVLYIKDGHNLGKTSVEKILFILVESGLMVLTSLVIITTLKVTQLSSNFNQVIAGSGTQLNYLNSEIILTFGLRWPINLKYTVVLNLWLPPTKEKQLLC</sequence>
<keyword evidence="1" id="KW-0812">Transmembrane</keyword>